<dbReference type="InterPro" id="IPR003142">
    <property type="entry name" value="BPL_C"/>
</dbReference>
<evidence type="ECO:0000256" key="2">
    <source>
        <dbReference type="ARBA" id="ARBA00022741"/>
    </source>
</evidence>
<dbReference type="InterPro" id="IPR013196">
    <property type="entry name" value="HTH_11"/>
</dbReference>
<evidence type="ECO:0000313" key="7">
    <source>
        <dbReference type="EMBL" id="NMM64848.1"/>
    </source>
</evidence>
<comment type="similarity">
    <text evidence="5">Belongs to the biotin--protein ligase family.</text>
</comment>
<dbReference type="GO" id="GO:0005524">
    <property type="term" value="F:ATP binding"/>
    <property type="evidence" value="ECO:0007669"/>
    <property type="project" value="UniProtKB-UniRule"/>
</dbReference>
<feature type="DNA-binding region" description="H-T-H motif" evidence="5">
    <location>
        <begin position="19"/>
        <end position="38"/>
    </location>
</feature>
<dbReference type="CDD" id="cd16442">
    <property type="entry name" value="BPL"/>
    <property type="match status" value="1"/>
</dbReference>
<dbReference type="PANTHER" id="PTHR12835:SF5">
    <property type="entry name" value="BIOTIN--PROTEIN LIGASE"/>
    <property type="match status" value="1"/>
</dbReference>
<gene>
    <name evidence="5" type="primary">birA</name>
    <name evidence="7" type="ORF">HBE96_19820</name>
</gene>
<dbReference type="Gene3D" id="2.30.30.100">
    <property type="match status" value="1"/>
</dbReference>
<dbReference type="InterPro" id="IPR030855">
    <property type="entry name" value="Bifunct_BirA"/>
</dbReference>
<keyword evidence="3 5" id="KW-0067">ATP-binding</keyword>
<dbReference type="GO" id="GO:0004077">
    <property type="term" value="F:biotin--[biotin carboxyl-carrier protein] ligase activity"/>
    <property type="evidence" value="ECO:0007669"/>
    <property type="project" value="UniProtKB-UniRule"/>
</dbReference>
<organism evidence="7 8">
    <name type="scientific">Clostridium muellerianum</name>
    <dbReference type="NCBI Taxonomy" id="2716538"/>
    <lineage>
        <taxon>Bacteria</taxon>
        <taxon>Bacillati</taxon>
        <taxon>Bacillota</taxon>
        <taxon>Clostridia</taxon>
        <taxon>Eubacteriales</taxon>
        <taxon>Clostridiaceae</taxon>
        <taxon>Clostridium</taxon>
    </lineage>
</organism>
<comment type="function">
    <text evidence="5">Acts both as a biotin--[acetyl-CoA-carboxylase] ligase and a repressor.</text>
</comment>
<evidence type="ECO:0000313" key="8">
    <source>
        <dbReference type="Proteomes" id="UP000537131"/>
    </source>
</evidence>
<reference evidence="7 8" key="1">
    <citation type="submission" date="2020-04" db="EMBL/GenBank/DDBJ databases">
        <authorList>
            <person name="Doyle D.A."/>
        </authorList>
    </citation>
    <scope>NUCLEOTIDE SEQUENCE [LARGE SCALE GENOMIC DNA]</scope>
    <source>
        <strain evidence="7 8">P21</strain>
    </source>
</reference>
<feature type="binding site" evidence="5">
    <location>
        <begin position="90"/>
        <end position="92"/>
    </location>
    <ligand>
        <name>biotin</name>
        <dbReference type="ChEBI" id="CHEBI:57586"/>
    </ligand>
</feature>
<dbReference type="SUPFAM" id="SSF55681">
    <property type="entry name" value="Class II aaRS and biotin synthetases"/>
    <property type="match status" value="1"/>
</dbReference>
<evidence type="ECO:0000256" key="5">
    <source>
        <dbReference type="HAMAP-Rule" id="MF_00978"/>
    </source>
</evidence>
<dbReference type="GO" id="GO:0006355">
    <property type="term" value="P:regulation of DNA-templated transcription"/>
    <property type="evidence" value="ECO:0007669"/>
    <property type="project" value="UniProtKB-UniRule"/>
</dbReference>
<dbReference type="EMBL" id="JABBNI010000058">
    <property type="protein sequence ID" value="NMM64848.1"/>
    <property type="molecule type" value="Genomic_DNA"/>
</dbReference>
<dbReference type="SUPFAM" id="SSF46785">
    <property type="entry name" value="Winged helix' DNA-binding domain"/>
    <property type="match status" value="1"/>
</dbReference>
<dbReference type="Gene3D" id="1.10.10.10">
    <property type="entry name" value="Winged helix-like DNA-binding domain superfamily/Winged helix DNA-binding domain"/>
    <property type="match status" value="1"/>
</dbReference>
<feature type="binding site" evidence="5">
    <location>
        <position position="184"/>
    </location>
    <ligand>
        <name>biotin</name>
        <dbReference type="ChEBI" id="CHEBI:57586"/>
    </ligand>
</feature>
<evidence type="ECO:0000256" key="4">
    <source>
        <dbReference type="ARBA" id="ARBA00023267"/>
    </source>
</evidence>
<dbReference type="Pfam" id="PF08279">
    <property type="entry name" value="HTH_11"/>
    <property type="match status" value="1"/>
</dbReference>
<dbReference type="RefSeq" id="WP_169299440.1">
    <property type="nucleotide sequence ID" value="NZ_JABBNI010000058.1"/>
</dbReference>
<sequence length="331" mass="37383">MKNRILHLLKENEGNFISGQIISEKLGVSRTAIWKYINTLRNEGYHIDSISNKGYNLTFSPDLLSFEEINENLTTKYIGRNLFYFESLDSTNTKAKELALKDASHGTIIISEEQTAGKGRLGRFFLSPKYKGIWISIILRPDIDPLKVPKITQIGAAAVVKACEAFNINVNVKWPNDIILNNKKVCGILTEMSGELNKVNYVVMGIGVNANIDENDFPEELKNKATSISIETKNYIKRKEFVGILLNNFEKLYEEFVEEDNIKTSINICRKNSILIGKEIKIINRNKETLAKALDLDENGELIVELKDGNIYKVVSGEVSIRGINDSYTPQ</sequence>
<dbReference type="InterPro" id="IPR008988">
    <property type="entry name" value="Transcriptional_repressor_C"/>
</dbReference>
<dbReference type="HAMAP" id="MF_00978">
    <property type="entry name" value="Bifunct_BirA"/>
    <property type="match status" value="1"/>
</dbReference>
<protein>
    <recommendedName>
        <fullName evidence="5">Bifunctional ligase/repressor BirA</fullName>
    </recommendedName>
    <alternativeName>
        <fullName evidence="5">Biotin--[acetyl-CoA-carboxylase] ligase</fullName>
        <ecNumber evidence="5">6.3.4.15</ecNumber>
    </alternativeName>
    <alternativeName>
        <fullName evidence="5">Biotin--protein ligase</fullName>
    </alternativeName>
    <alternativeName>
        <fullName evidence="5">Biotin-[acetyl-CoA carboxylase] synthetase</fullName>
    </alternativeName>
</protein>
<dbReference type="GO" id="GO:0016740">
    <property type="term" value="F:transferase activity"/>
    <property type="evidence" value="ECO:0007669"/>
    <property type="project" value="UniProtKB-ARBA"/>
</dbReference>
<reference evidence="7 8" key="2">
    <citation type="submission" date="2020-06" db="EMBL/GenBank/DDBJ databases">
        <title>Complete Genome Sequence of Clostridium muelleri sp. nov. P21T, an Acid-Alcohol Producing Acetogen Isolated from Old Hay.</title>
        <authorList>
            <person name="Duncan K.E."/>
            <person name="Tanner R.S."/>
        </authorList>
    </citation>
    <scope>NUCLEOTIDE SEQUENCE [LARGE SCALE GENOMIC DNA]</scope>
    <source>
        <strain evidence="7 8">P21</strain>
    </source>
</reference>
<dbReference type="PROSITE" id="PS51733">
    <property type="entry name" value="BPL_LPL_CATALYTIC"/>
    <property type="match status" value="1"/>
</dbReference>
<dbReference type="SUPFAM" id="SSF50037">
    <property type="entry name" value="C-terminal domain of transcriptional repressors"/>
    <property type="match status" value="1"/>
</dbReference>
<keyword evidence="5" id="KW-0238">DNA-binding</keyword>
<dbReference type="InterPro" id="IPR004408">
    <property type="entry name" value="Biotin_CoA_COase_ligase"/>
</dbReference>
<keyword evidence="5" id="KW-0678">Repressor</keyword>
<keyword evidence="4 5" id="KW-0092">Biotin</keyword>
<dbReference type="EC" id="6.3.4.15" evidence="5"/>
<dbReference type="AlphaFoldDB" id="A0A7Y0HRH6"/>
<dbReference type="Gene3D" id="3.30.930.10">
    <property type="entry name" value="Bira Bifunctional Protein, Domain 2"/>
    <property type="match status" value="1"/>
</dbReference>
<keyword evidence="8" id="KW-1185">Reference proteome</keyword>
<dbReference type="GO" id="GO:0009249">
    <property type="term" value="P:protein lipoylation"/>
    <property type="evidence" value="ECO:0007669"/>
    <property type="project" value="UniProtKB-ARBA"/>
</dbReference>
<dbReference type="InterPro" id="IPR004143">
    <property type="entry name" value="BPL_LPL_catalytic"/>
</dbReference>
<accession>A0A7Y0HRH6</accession>
<keyword evidence="2 5" id="KW-0547">Nucleotide-binding</keyword>
<dbReference type="InterPro" id="IPR036390">
    <property type="entry name" value="WH_DNA-bd_sf"/>
</dbReference>
<keyword evidence="5" id="KW-0804">Transcription</keyword>
<dbReference type="InterPro" id="IPR045864">
    <property type="entry name" value="aa-tRNA-synth_II/BPL/LPL"/>
</dbReference>
<feature type="binding site" evidence="5">
    <location>
        <position position="114"/>
    </location>
    <ligand>
        <name>biotin</name>
        <dbReference type="ChEBI" id="CHEBI:57586"/>
    </ligand>
</feature>
<feature type="domain" description="BPL/LPL catalytic" evidence="6">
    <location>
        <begin position="67"/>
        <end position="257"/>
    </location>
</feature>
<dbReference type="Pfam" id="PF02237">
    <property type="entry name" value="BPL_C"/>
    <property type="match status" value="1"/>
</dbReference>
<evidence type="ECO:0000256" key="3">
    <source>
        <dbReference type="ARBA" id="ARBA00022840"/>
    </source>
</evidence>
<proteinExistence type="inferred from homology"/>
<dbReference type="GO" id="GO:0005737">
    <property type="term" value="C:cytoplasm"/>
    <property type="evidence" value="ECO:0007669"/>
    <property type="project" value="TreeGrafter"/>
</dbReference>
<keyword evidence="5" id="KW-0805">Transcription regulation</keyword>
<evidence type="ECO:0000259" key="6">
    <source>
        <dbReference type="PROSITE" id="PS51733"/>
    </source>
</evidence>
<dbReference type="PANTHER" id="PTHR12835">
    <property type="entry name" value="BIOTIN PROTEIN LIGASE"/>
    <property type="match status" value="1"/>
</dbReference>
<keyword evidence="1 5" id="KW-0436">Ligase</keyword>
<name>A0A7Y0HRH6_9CLOT</name>
<dbReference type="InterPro" id="IPR036388">
    <property type="entry name" value="WH-like_DNA-bd_sf"/>
</dbReference>
<comment type="caution">
    <text evidence="7">The sequence shown here is derived from an EMBL/GenBank/DDBJ whole genome shotgun (WGS) entry which is preliminary data.</text>
</comment>
<comment type="catalytic activity">
    <reaction evidence="5">
        <text>biotin + L-lysyl-[protein] + ATP = N(6)-biotinyl-L-lysyl-[protein] + AMP + diphosphate + H(+)</text>
        <dbReference type="Rhea" id="RHEA:11756"/>
        <dbReference type="Rhea" id="RHEA-COMP:9752"/>
        <dbReference type="Rhea" id="RHEA-COMP:10505"/>
        <dbReference type="ChEBI" id="CHEBI:15378"/>
        <dbReference type="ChEBI" id="CHEBI:29969"/>
        <dbReference type="ChEBI" id="CHEBI:30616"/>
        <dbReference type="ChEBI" id="CHEBI:33019"/>
        <dbReference type="ChEBI" id="CHEBI:57586"/>
        <dbReference type="ChEBI" id="CHEBI:83144"/>
        <dbReference type="ChEBI" id="CHEBI:456215"/>
        <dbReference type="EC" id="6.3.4.15"/>
    </reaction>
</comment>
<dbReference type="GO" id="GO:0003677">
    <property type="term" value="F:DNA binding"/>
    <property type="evidence" value="ECO:0007669"/>
    <property type="project" value="UniProtKB-UniRule"/>
</dbReference>
<dbReference type="Pfam" id="PF03099">
    <property type="entry name" value="BPL_LplA_LipB"/>
    <property type="match status" value="1"/>
</dbReference>
<dbReference type="Proteomes" id="UP000537131">
    <property type="component" value="Unassembled WGS sequence"/>
</dbReference>
<comment type="caution">
    <text evidence="5">Lacks conserved residue(s) required for the propagation of feature annotation.</text>
</comment>
<dbReference type="NCBIfam" id="TIGR00121">
    <property type="entry name" value="birA_ligase"/>
    <property type="match status" value="1"/>
</dbReference>
<evidence type="ECO:0000256" key="1">
    <source>
        <dbReference type="ARBA" id="ARBA00022598"/>
    </source>
</evidence>